<evidence type="ECO:0000256" key="3">
    <source>
        <dbReference type="ARBA" id="ARBA00012438"/>
    </source>
</evidence>
<dbReference type="AlphaFoldDB" id="A0A2S0IDN5"/>
<dbReference type="InterPro" id="IPR003018">
    <property type="entry name" value="GAF"/>
</dbReference>
<dbReference type="PANTHER" id="PTHR43547">
    <property type="entry name" value="TWO-COMPONENT HISTIDINE KINASE"/>
    <property type="match status" value="1"/>
</dbReference>
<evidence type="ECO:0000256" key="5">
    <source>
        <dbReference type="ARBA" id="ARBA00022679"/>
    </source>
</evidence>
<dbReference type="InterPro" id="IPR001789">
    <property type="entry name" value="Sig_transdc_resp-reg_receiver"/>
</dbReference>
<dbReference type="Gene3D" id="3.40.50.2300">
    <property type="match status" value="1"/>
</dbReference>
<dbReference type="InterPro" id="IPR011006">
    <property type="entry name" value="CheY-like_superfamily"/>
</dbReference>
<comment type="catalytic activity">
    <reaction evidence="1">
        <text>ATP + protein L-histidine = ADP + protein N-phospho-L-histidine.</text>
        <dbReference type="EC" id="2.7.13.3"/>
    </reaction>
</comment>
<dbReference type="InterPro" id="IPR029016">
    <property type="entry name" value="GAF-like_dom_sf"/>
</dbReference>
<dbReference type="Gene3D" id="3.30.450.40">
    <property type="match status" value="2"/>
</dbReference>
<feature type="domain" description="Histidine kinase" evidence="8">
    <location>
        <begin position="370"/>
        <end position="588"/>
    </location>
</feature>
<feature type="modified residue" description="4-aspartylphosphate" evidence="7">
    <location>
        <position position="656"/>
    </location>
</feature>
<sequence>MHLTQEPPESAGQAALDQEQRQLLLLVASGAPTGSCLEALTEAVCRLAPGTRACVLLTSPDRVTVADAYSTHLPASIACPLRGLPMHEALFASDDPAIRRGNPVECHDIEQSTMWAESWRTICHANSIHACHARAAMAPDGTPVGWFLLCLPQVRHCTPWEQRVAEFGALATSIVVERDRAAADLRNEVDALSRLQALSAELVGPGEFEPLLKKILAAAADISGTEKGNIQIYDPAKNTLRIAVHQGLSARLVEHFAEDGWVASCAEAAQHLERLVVPDVEQLTDLQGTLGLEIVMEDNIRSIQCTPLLSRSGQLLGMLNNHYRWPGGPTPEALRYIDLLARQAAELLERHIAESELARERRHKDEFLAVLAHELRNPLAALRNMLEVLKRAERDPGLTARAREVMDRQLRQLVRLVDDLLDVNRINRGKLELRLTALTLDTVLQHAVEACKPALEQHGHRLRLVQPDAQITLQGDAERLTQVFGNLLSNAAKYTPPGGDIELFVEPGKDSVDITVRDNGSGIPPDQLDRIFEMFTQVDRTLERAQGGLGIGLMLVKRLVEMHGGTVRAHSEGQGKGSAFVVRLPVTGIQEVAPQRPAGALSPVARKVLVVDDNRDAVESLVAVLAIEGHDVVAAYDGKEAITVGEQVRPQVILMDIGMPGMNGHEACRHIRTLDWGQRATILALSGWGQEEDRRASMEAGFDAHLVKPVDMDVLLEMLSTIEHCGNAR</sequence>
<dbReference type="OrthoDB" id="8552871at2"/>
<keyword evidence="5" id="KW-0808">Transferase</keyword>
<dbReference type="CDD" id="cd17580">
    <property type="entry name" value="REC_2_DhkD-like"/>
    <property type="match status" value="1"/>
</dbReference>
<dbReference type="SUPFAM" id="SSF55874">
    <property type="entry name" value="ATPase domain of HSP90 chaperone/DNA topoisomerase II/histidine kinase"/>
    <property type="match status" value="1"/>
</dbReference>
<gene>
    <name evidence="10" type="ORF">CLM73_25130</name>
</gene>
<evidence type="ECO:0000256" key="4">
    <source>
        <dbReference type="ARBA" id="ARBA00022553"/>
    </source>
</evidence>
<dbReference type="Gene3D" id="3.30.565.10">
    <property type="entry name" value="Histidine kinase-like ATPase, C-terminal domain"/>
    <property type="match status" value="1"/>
</dbReference>
<dbReference type="FunFam" id="3.30.565.10:FF:000006">
    <property type="entry name" value="Sensor histidine kinase WalK"/>
    <property type="match status" value="1"/>
</dbReference>
<dbReference type="PROSITE" id="PS50110">
    <property type="entry name" value="RESPONSE_REGULATORY"/>
    <property type="match status" value="1"/>
</dbReference>
<dbReference type="SUPFAM" id="SSF52172">
    <property type="entry name" value="CheY-like"/>
    <property type="match status" value="1"/>
</dbReference>
<dbReference type="PRINTS" id="PR00344">
    <property type="entry name" value="BCTRLSENSOR"/>
</dbReference>
<dbReference type="Pfam" id="PF13185">
    <property type="entry name" value="GAF_2"/>
    <property type="match status" value="1"/>
</dbReference>
<dbReference type="PROSITE" id="PS50109">
    <property type="entry name" value="HIS_KIN"/>
    <property type="match status" value="1"/>
</dbReference>
<name>A0A2S0IDN5_9BURK</name>
<dbReference type="InterPro" id="IPR003594">
    <property type="entry name" value="HATPase_dom"/>
</dbReference>
<evidence type="ECO:0000313" key="10">
    <source>
        <dbReference type="EMBL" id="AVJ30116.1"/>
    </source>
</evidence>
<dbReference type="CDD" id="cd00082">
    <property type="entry name" value="HisKA"/>
    <property type="match status" value="1"/>
</dbReference>
<keyword evidence="4 7" id="KW-0597">Phosphoprotein</keyword>
<dbReference type="InterPro" id="IPR005467">
    <property type="entry name" value="His_kinase_dom"/>
</dbReference>
<dbReference type="Pfam" id="PF00072">
    <property type="entry name" value="Response_reg"/>
    <property type="match status" value="1"/>
</dbReference>
<dbReference type="GO" id="GO:0005886">
    <property type="term" value="C:plasma membrane"/>
    <property type="evidence" value="ECO:0007669"/>
    <property type="project" value="UniProtKB-SubCell"/>
</dbReference>
<comment type="subcellular location">
    <subcellularLocation>
        <location evidence="2">Cell inner membrane</location>
        <topology evidence="2">Multi-pass membrane protein</topology>
    </subcellularLocation>
</comment>
<dbReference type="SMART" id="SM00387">
    <property type="entry name" value="HATPase_c"/>
    <property type="match status" value="1"/>
</dbReference>
<dbReference type="InterPro" id="IPR004358">
    <property type="entry name" value="Sig_transdc_His_kin-like_C"/>
</dbReference>
<keyword evidence="6 10" id="KW-0418">Kinase</keyword>
<feature type="domain" description="Response regulatory" evidence="9">
    <location>
        <begin position="607"/>
        <end position="723"/>
    </location>
</feature>
<evidence type="ECO:0000259" key="8">
    <source>
        <dbReference type="PROSITE" id="PS50109"/>
    </source>
</evidence>
<dbReference type="EMBL" id="CP023270">
    <property type="protein sequence ID" value="AVJ30116.1"/>
    <property type="molecule type" value="Genomic_DNA"/>
</dbReference>
<dbReference type="RefSeq" id="WP_105240746.1">
    <property type="nucleotide sequence ID" value="NZ_CP023270.1"/>
</dbReference>
<proteinExistence type="predicted"/>
<keyword evidence="11" id="KW-1185">Reference proteome</keyword>
<evidence type="ECO:0000256" key="6">
    <source>
        <dbReference type="ARBA" id="ARBA00022777"/>
    </source>
</evidence>
<accession>A0A2S0IDN5</accession>
<dbReference type="Gene3D" id="1.10.287.130">
    <property type="match status" value="1"/>
</dbReference>
<dbReference type="SUPFAM" id="SSF47384">
    <property type="entry name" value="Homodimeric domain of signal transducing histidine kinase"/>
    <property type="match status" value="1"/>
</dbReference>
<dbReference type="PANTHER" id="PTHR43547:SF2">
    <property type="entry name" value="HYBRID SIGNAL TRANSDUCTION HISTIDINE KINASE C"/>
    <property type="match status" value="1"/>
</dbReference>
<dbReference type="SMART" id="SM00388">
    <property type="entry name" value="HisKA"/>
    <property type="match status" value="1"/>
</dbReference>
<reference evidence="10 11" key="1">
    <citation type="submission" date="2017-09" db="EMBL/GenBank/DDBJ databases">
        <title>Genomic, metabolic, and phenotypic characteristics of bacterial isolates from the natural microbiome of the model nematode Caenorhabditis elegans.</title>
        <authorList>
            <person name="Zimmermann J."/>
            <person name="Obeng N."/>
            <person name="Yang W."/>
            <person name="Obeng O."/>
            <person name="Kissoyan K."/>
            <person name="Pees B."/>
            <person name="Dirksen P."/>
            <person name="Hoppner M."/>
            <person name="Franke A."/>
            <person name="Rosenstiel P."/>
            <person name="Leippe M."/>
            <person name="Dierking K."/>
            <person name="Kaleta C."/>
            <person name="Schulenburg H."/>
        </authorList>
    </citation>
    <scope>NUCLEOTIDE SEQUENCE [LARGE SCALE GENOMIC DNA]</scope>
    <source>
        <strain evidence="10 11">MYb73</strain>
    </source>
</reference>
<dbReference type="Pfam" id="PF00512">
    <property type="entry name" value="HisKA"/>
    <property type="match status" value="1"/>
</dbReference>
<protein>
    <recommendedName>
        <fullName evidence="3">histidine kinase</fullName>
        <ecNumber evidence="3">2.7.13.3</ecNumber>
    </recommendedName>
</protein>
<dbReference type="Pfam" id="PF02518">
    <property type="entry name" value="HATPase_c"/>
    <property type="match status" value="1"/>
</dbReference>
<dbReference type="CDD" id="cd00075">
    <property type="entry name" value="HATPase"/>
    <property type="match status" value="1"/>
</dbReference>
<dbReference type="InterPro" id="IPR036097">
    <property type="entry name" value="HisK_dim/P_sf"/>
</dbReference>
<dbReference type="SUPFAM" id="SSF55781">
    <property type="entry name" value="GAF domain-like"/>
    <property type="match status" value="2"/>
</dbReference>
<evidence type="ECO:0000256" key="7">
    <source>
        <dbReference type="PROSITE-ProRule" id="PRU00169"/>
    </source>
</evidence>
<dbReference type="GO" id="GO:0000155">
    <property type="term" value="F:phosphorelay sensor kinase activity"/>
    <property type="evidence" value="ECO:0007669"/>
    <property type="project" value="InterPro"/>
</dbReference>
<evidence type="ECO:0000259" key="9">
    <source>
        <dbReference type="PROSITE" id="PS50110"/>
    </source>
</evidence>
<evidence type="ECO:0000313" key="11">
    <source>
        <dbReference type="Proteomes" id="UP000239477"/>
    </source>
</evidence>
<dbReference type="InterPro" id="IPR003661">
    <property type="entry name" value="HisK_dim/P_dom"/>
</dbReference>
<dbReference type="SMART" id="SM00065">
    <property type="entry name" value="GAF"/>
    <property type="match status" value="1"/>
</dbReference>
<evidence type="ECO:0000256" key="2">
    <source>
        <dbReference type="ARBA" id="ARBA00004429"/>
    </source>
</evidence>
<dbReference type="Proteomes" id="UP000239477">
    <property type="component" value="Chromosome"/>
</dbReference>
<evidence type="ECO:0000256" key="1">
    <source>
        <dbReference type="ARBA" id="ARBA00000085"/>
    </source>
</evidence>
<dbReference type="SMART" id="SM00448">
    <property type="entry name" value="REC"/>
    <property type="match status" value="1"/>
</dbReference>
<dbReference type="InterPro" id="IPR036890">
    <property type="entry name" value="HATPase_C_sf"/>
</dbReference>
<dbReference type="EC" id="2.7.13.3" evidence="3"/>
<organism evidence="10 11">
    <name type="scientific">Achromobacter spanius</name>
    <dbReference type="NCBI Taxonomy" id="217203"/>
    <lineage>
        <taxon>Bacteria</taxon>
        <taxon>Pseudomonadati</taxon>
        <taxon>Pseudomonadota</taxon>
        <taxon>Betaproteobacteria</taxon>
        <taxon>Burkholderiales</taxon>
        <taxon>Alcaligenaceae</taxon>
        <taxon>Achromobacter</taxon>
    </lineage>
</organism>